<dbReference type="PANTHER" id="PTHR21696">
    <property type="entry name" value="PROTEIN UNC-79 HOMOLOG"/>
    <property type="match status" value="1"/>
</dbReference>
<proteinExistence type="predicted"/>
<reference evidence="1" key="1">
    <citation type="submission" date="2016-06" db="UniProtKB">
        <authorList>
            <consortium name="WormBaseParasite"/>
        </authorList>
    </citation>
    <scope>IDENTIFICATION</scope>
</reference>
<dbReference type="PANTHER" id="PTHR21696:SF2">
    <property type="entry name" value="PROTEIN UNC-79 HOMOLOG"/>
    <property type="match status" value="1"/>
</dbReference>
<dbReference type="WBParaSite" id="GPUH_0000200401-mRNA-1">
    <property type="protein sequence ID" value="GPUH_0000200401-mRNA-1"/>
    <property type="gene ID" value="GPUH_0000200401"/>
</dbReference>
<dbReference type="InterPro" id="IPR024855">
    <property type="entry name" value="UNC79"/>
</dbReference>
<sequence>LTETDVGRETCHVVTSSLVENIKGSPDQSEPQKQAPEFWDTSVGRFRFTLADLPPQLRLIHSILTNLGNEREADVHYFMLSTVKLLCLHCESLLNARREHRGFLIWAQENLLIPKLWPSPSW</sequence>
<evidence type="ECO:0000313" key="1">
    <source>
        <dbReference type="WBParaSite" id="GPUH_0000200401-mRNA-1"/>
    </source>
</evidence>
<accession>A0A183CZV8</accession>
<organism evidence="1">
    <name type="scientific">Gongylonema pulchrum</name>
    <dbReference type="NCBI Taxonomy" id="637853"/>
    <lineage>
        <taxon>Eukaryota</taxon>
        <taxon>Metazoa</taxon>
        <taxon>Ecdysozoa</taxon>
        <taxon>Nematoda</taxon>
        <taxon>Chromadorea</taxon>
        <taxon>Rhabditida</taxon>
        <taxon>Spirurina</taxon>
        <taxon>Spiruromorpha</taxon>
        <taxon>Spiruroidea</taxon>
        <taxon>Gongylonematidae</taxon>
        <taxon>Gongylonema</taxon>
    </lineage>
</organism>
<name>A0A183CZV8_9BILA</name>
<protein>
    <submittedName>
        <fullName evidence="1">FAM178 domain-containing protein</fullName>
    </submittedName>
</protein>
<dbReference type="AlphaFoldDB" id="A0A183CZV8"/>